<dbReference type="GO" id="GO:0006635">
    <property type="term" value="P:fatty acid beta-oxidation"/>
    <property type="evidence" value="ECO:0007669"/>
    <property type="project" value="TreeGrafter"/>
</dbReference>
<dbReference type="Proteomes" id="UP000050863">
    <property type="component" value="Unassembled WGS sequence"/>
</dbReference>
<dbReference type="RefSeq" id="WP_057833518.1">
    <property type="nucleotide sequence ID" value="NZ_LLXZ01000004.1"/>
</dbReference>
<name>A0A0R3M468_9BRAD</name>
<gene>
    <name evidence="2" type="ORF">CQ12_07345</name>
</gene>
<evidence type="ECO:0000313" key="3">
    <source>
        <dbReference type="Proteomes" id="UP000050863"/>
    </source>
</evidence>
<dbReference type="OrthoDB" id="7271016at2"/>
<organism evidence="2 3">
    <name type="scientific">Bradyrhizobium jicamae</name>
    <dbReference type="NCBI Taxonomy" id="280332"/>
    <lineage>
        <taxon>Bacteria</taxon>
        <taxon>Pseudomonadati</taxon>
        <taxon>Pseudomonadota</taxon>
        <taxon>Alphaproteobacteria</taxon>
        <taxon>Hyphomicrobiales</taxon>
        <taxon>Nitrobacteraceae</taxon>
        <taxon>Bradyrhizobium</taxon>
    </lineage>
</organism>
<dbReference type="PANTHER" id="PTHR11941">
    <property type="entry name" value="ENOYL-COA HYDRATASE-RELATED"/>
    <property type="match status" value="1"/>
</dbReference>
<accession>A0A0R3M468</accession>
<dbReference type="InterPro" id="IPR001753">
    <property type="entry name" value="Enoyl-CoA_hydra/iso"/>
</dbReference>
<evidence type="ECO:0000313" key="2">
    <source>
        <dbReference type="EMBL" id="KRR15090.1"/>
    </source>
</evidence>
<dbReference type="CDD" id="cd06558">
    <property type="entry name" value="crotonase-like"/>
    <property type="match status" value="1"/>
</dbReference>
<dbReference type="EC" id="4.2.1.17" evidence="2"/>
<evidence type="ECO:0000256" key="1">
    <source>
        <dbReference type="ARBA" id="ARBA00005254"/>
    </source>
</evidence>
<dbReference type="PANTHER" id="PTHR11941:SF171">
    <property type="entry name" value="SD19268P"/>
    <property type="match status" value="1"/>
</dbReference>
<protein>
    <submittedName>
        <fullName evidence="2">Enoyl-CoA hydratase</fullName>
        <ecNumber evidence="2">4.2.1.17</ecNumber>
    </submittedName>
</protein>
<dbReference type="Pfam" id="PF00378">
    <property type="entry name" value="ECH_1"/>
    <property type="match status" value="1"/>
</dbReference>
<dbReference type="SUPFAM" id="SSF52096">
    <property type="entry name" value="ClpP/crotonase"/>
    <property type="match status" value="1"/>
</dbReference>
<keyword evidence="3" id="KW-1185">Reference proteome</keyword>
<dbReference type="NCBIfam" id="NF004795">
    <property type="entry name" value="PRK06143.1"/>
    <property type="match status" value="1"/>
</dbReference>
<comment type="caution">
    <text evidence="2">The sequence shown here is derived from an EMBL/GenBank/DDBJ whole genome shotgun (WGS) entry which is preliminary data.</text>
</comment>
<comment type="similarity">
    <text evidence="1">Belongs to the enoyl-CoA hydratase/isomerase family.</text>
</comment>
<proteinExistence type="inferred from homology"/>
<dbReference type="AlphaFoldDB" id="A0A0R3M468"/>
<dbReference type="GO" id="GO:0004300">
    <property type="term" value="F:enoyl-CoA hydratase activity"/>
    <property type="evidence" value="ECO:0007669"/>
    <property type="project" value="UniProtKB-EC"/>
</dbReference>
<dbReference type="Gene3D" id="3.90.226.10">
    <property type="entry name" value="2-enoyl-CoA Hydratase, Chain A, domain 1"/>
    <property type="match status" value="1"/>
</dbReference>
<dbReference type="STRING" id="280332.CQ12_07345"/>
<dbReference type="InterPro" id="IPR029045">
    <property type="entry name" value="ClpP/crotonase-like_dom_sf"/>
</dbReference>
<keyword evidence="2" id="KW-0456">Lyase</keyword>
<reference evidence="2 3" key="1">
    <citation type="submission" date="2014-03" db="EMBL/GenBank/DDBJ databases">
        <title>Bradyrhizobium valentinum sp. nov., isolated from effective nodules of Lupinus mariae-josephae, a lupine endemic of basic-lime soils in Eastern Spain.</title>
        <authorList>
            <person name="Duran D."/>
            <person name="Rey L."/>
            <person name="Navarro A."/>
            <person name="Busquets A."/>
            <person name="Imperial J."/>
            <person name="Ruiz-Argueso T."/>
        </authorList>
    </citation>
    <scope>NUCLEOTIDE SEQUENCE [LARGE SCALE GENOMIC DNA]</scope>
    <source>
        <strain evidence="2 3">PAC68</strain>
    </source>
</reference>
<dbReference type="EMBL" id="LLXZ01000004">
    <property type="protein sequence ID" value="KRR15090.1"/>
    <property type="molecule type" value="Genomic_DNA"/>
</dbReference>
<sequence length="271" mass="28997">MDGEIAGTGARQVRVTLDDFREGQVATVTICNARRLNTMNSAMMGEFIEEVGTLAASDRLRAVVLTGDGEKAFIGGADIKEMAALRDAAGAHAFISRVHACLAAARDIPVPTIARIQSYAFGAGLEMAAACDFRVASDNAVFGMPEVRLGIPSVAEAALLPMLVGWGRARQMLLLGESFTAAQALEWKFVEQVTPRGQLDDAVQAYVRQALDCAPAAVRLQKSLIRAWEDLPLRAAIAAGIDTFASAYNTDEPQSRMREFLAAQAARRARG</sequence>